<organism evidence="13 14">
    <name type="scientific">Nocardioides caeni</name>
    <dbReference type="NCBI Taxonomy" id="574700"/>
    <lineage>
        <taxon>Bacteria</taxon>
        <taxon>Bacillati</taxon>
        <taxon>Actinomycetota</taxon>
        <taxon>Actinomycetes</taxon>
        <taxon>Propionibacteriales</taxon>
        <taxon>Nocardioidaceae</taxon>
        <taxon>Nocardioides</taxon>
    </lineage>
</organism>
<dbReference type="PANTHER" id="PTHR43692">
    <property type="entry name" value="UDP-N-ACETYLMURAMOYLALANINE--D-GLUTAMATE LIGASE"/>
    <property type="match status" value="1"/>
</dbReference>
<keyword evidence="9 10" id="KW-0961">Cell wall biogenesis/degradation</keyword>
<dbReference type="Gene3D" id="3.40.50.720">
    <property type="entry name" value="NAD(P)-binding Rossmann-like Domain"/>
    <property type="match status" value="1"/>
</dbReference>
<accession>A0A4S8NNY0</accession>
<keyword evidence="6 9" id="KW-0547">Nucleotide-binding</keyword>
<keyword evidence="3 9" id="KW-0963">Cytoplasm</keyword>
<dbReference type="InterPro" id="IPR036565">
    <property type="entry name" value="Mur-like_cat_sf"/>
</dbReference>
<evidence type="ECO:0000259" key="11">
    <source>
        <dbReference type="Pfam" id="PF02875"/>
    </source>
</evidence>
<evidence type="ECO:0000256" key="4">
    <source>
        <dbReference type="ARBA" id="ARBA00022598"/>
    </source>
</evidence>
<evidence type="ECO:0000313" key="14">
    <source>
        <dbReference type="Proteomes" id="UP000307087"/>
    </source>
</evidence>
<evidence type="ECO:0000256" key="10">
    <source>
        <dbReference type="RuleBase" id="RU003664"/>
    </source>
</evidence>
<dbReference type="Proteomes" id="UP000307087">
    <property type="component" value="Unassembled WGS sequence"/>
</dbReference>
<dbReference type="PROSITE" id="PS01011">
    <property type="entry name" value="FOLYLPOLYGLU_SYNT_1"/>
    <property type="match status" value="1"/>
</dbReference>
<dbReference type="Gene3D" id="3.90.190.20">
    <property type="entry name" value="Mur ligase, C-terminal domain"/>
    <property type="match status" value="1"/>
</dbReference>
<dbReference type="SUPFAM" id="SSF53244">
    <property type="entry name" value="MurD-like peptide ligases, peptide-binding domain"/>
    <property type="match status" value="1"/>
</dbReference>
<dbReference type="InterPro" id="IPR013221">
    <property type="entry name" value="Mur_ligase_cen"/>
</dbReference>
<comment type="function">
    <text evidence="9 10">Cell wall formation. Catalyzes the addition of glutamate to the nucleotide precursor UDP-N-acetylmuramoyl-L-alanine (UMA).</text>
</comment>
<keyword evidence="14" id="KW-1185">Reference proteome</keyword>
<dbReference type="UniPathway" id="UPA00219"/>
<evidence type="ECO:0000256" key="9">
    <source>
        <dbReference type="HAMAP-Rule" id="MF_00639"/>
    </source>
</evidence>
<comment type="caution">
    <text evidence="13">The sequence shown here is derived from an EMBL/GenBank/DDBJ whole genome shotgun (WGS) entry which is preliminary data.</text>
</comment>
<dbReference type="GO" id="GO:0004326">
    <property type="term" value="F:tetrahydrofolylpolyglutamate synthase activity"/>
    <property type="evidence" value="ECO:0007669"/>
    <property type="project" value="InterPro"/>
</dbReference>
<dbReference type="AlphaFoldDB" id="A0A4S8NNY0"/>
<evidence type="ECO:0000259" key="12">
    <source>
        <dbReference type="Pfam" id="PF08245"/>
    </source>
</evidence>
<dbReference type="GO" id="GO:0005737">
    <property type="term" value="C:cytoplasm"/>
    <property type="evidence" value="ECO:0007669"/>
    <property type="project" value="UniProtKB-SubCell"/>
</dbReference>
<evidence type="ECO:0000256" key="2">
    <source>
        <dbReference type="ARBA" id="ARBA00004752"/>
    </source>
</evidence>
<dbReference type="InterPro" id="IPR018109">
    <property type="entry name" value="Folylpolyglutamate_synth_CS"/>
</dbReference>
<gene>
    <name evidence="9" type="primary">murD</name>
    <name evidence="13" type="ORF">E9934_02745</name>
</gene>
<keyword evidence="9 10" id="KW-0573">Peptidoglycan synthesis</keyword>
<reference evidence="13 14" key="1">
    <citation type="journal article" date="2009" name="Int. J. Syst. Evol. Microbiol.">
        <title>Nocardioides caeni sp. nov., isolated from wastewater.</title>
        <authorList>
            <person name="Yoon J.H."/>
            <person name="Kang S.J."/>
            <person name="Park S."/>
            <person name="Kim W."/>
            <person name="Oh T.K."/>
        </authorList>
    </citation>
    <scope>NUCLEOTIDE SEQUENCE [LARGE SCALE GENOMIC DNA]</scope>
    <source>
        <strain evidence="13 14">DSM 23134</strain>
    </source>
</reference>
<dbReference type="PANTHER" id="PTHR43692:SF1">
    <property type="entry name" value="UDP-N-ACETYLMURAMOYLALANINE--D-GLUTAMATE LIGASE"/>
    <property type="match status" value="1"/>
</dbReference>
<feature type="domain" description="Mur ligase central" evidence="12">
    <location>
        <begin position="128"/>
        <end position="323"/>
    </location>
</feature>
<evidence type="ECO:0000313" key="13">
    <source>
        <dbReference type="EMBL" id="THV18548.1"/>
    </source>
</evidence>
<dbReference type="GO" id="GO:0005524">
    <property type="term" value="F:ATP binding"/>
    <property type="evidence" value="ECO:0007669"/>
    <property type="project" value="UniProtKB-UniRule"/>
</dbReference>
<dbReference type="GO" id="GO:0008764">
    <property type="term" value="F:UDP-N-acetylmuramoylalanine-D-glutamate ligase activity"/>
    <property type="evidence" value="ECO:0007669"/>
    <property type="project" value="UniProtKB-UniRule"/>
</dbReference>
<evidence type="ECO:0000256" key="1">
    <source>
        <dbReference type="ARBA" id="ARBA00004496"/>
    </source>
</evidence>
<dbReference type="OrthoDB" id="9809796at2"/>
<keyword evidence="5 9" id="KW-0132">Cell division</keyword>
<dbReference type="SUPFAM" id="SSF53623">
    <property type="entry name" value="MurD-like peptide ligases, catalytic domain"/>
    <property type="match status" value="1"/>
</dbReference>
<evidence type="ECO:0000256" key="6">
    <source>
        <dbReference type="ARBA" id="ARBA00022741"/>
    </source>
</evidence>
<comment type="subcellular location">
    <subcellularLocation>
        <location evidence="1 9 10">Cytoplasm</location>
    </subcellularLocation>
</comment>
<keyword evidence="4 9" id="KW-0436">Ligase</keyword>
<keyword evidence="8 9" id="KW-0131">Cell cycle</keyword>
<comment type="catalytic activity">
    <reaction evidence="9 10">
        <text>UDP-N-acetyl-alpha-D-muramoyl-L-alanine + D-glutamate + ATP = UDP-N-acetyl-alpha-D-muramoyl-L-alanyl-D-glutamate + ADP + phosphate + H(+)</text>
        <dbReference type="Rhea" id="RHEA:16429"/>
        <dbReference type="ChEBI" id="CHEBI:15378"/>
        <dbReference type="ChEBI" id="CHEBI:29986"/>
        <dbReference type="ChEBI" id="CHEBI:30616"/>
        <dbReference type="ChEBI" id="CHEBI:43474"/>
        <dbReference type="ChEBI" id="CHEBI:83898"/>
        <dbReference type="ChEBI" id="CHEBI:83900"/>
        <dbReference type="ChEBI" id="CHEBI:456216"/>
        <dbReference type="EC" id="6.3.2.9"/>
    </reaction>
</comment>
<dbReference type="Pfam" id="PF21799">
    <property type="entry name" value="MurD-like_N"/>
    <property type="match status" value="1"/>
</dbReference>
<dbReference type="EC" id="6.3.2.9" evidence="9 10"/>
<name>A0A4S8NNY0_9ACTN</name>
<dbReference type="Pfam" id="PF02875">
    <property type="entry name" value="Mur_ligase_C"/>
    <property type="match status" value="1"/>
</dbReference>
<protein>
    <recommendedName>
        <fullName evidence="9 10">UDP-N-acetylmuramoylalanine--D-glutamate ligase</fullName>
        <ecNumber evidence="9 10">6.3.2.9</ecNumber>
    </recommendedName>
    <alternativeName>
        <fullName evidence="9">D-glutamic acid-adding enzyme</fullName>
    </alternativeName>
    <alternativeName>
        <fullName evidence="9">UDP-N-acetylmuramoyl-L-alanyl-D-glutamate synthetase</fullName>
    </alternativeName>
</protein>
<evidence type="ECO:0000256" key="3">
    <source>
        <dbReference type="ARBA" id="ARBA00022490"/>
    </source>
</evidence>
<dbReference type="GO" id="GO:0071555">
    <property type="term" value="P:cell wall organization"/>
    <property type="evidence" value="ECO:0007669"/>
    <property type="project" value="UniProtKB-KW"/>
</dbReference>
<dbReference type="Pfam" id="PF08245">
    <property type="entry name" value="Mur_ligase_M"/>
    <property type="match status" value="1"/>
</dbReference>
<dbReference type="NCBIfam" id="TIGR01087">
    <property type="entry name" value="murD"/>
    <property type="match status" value="1"/>
</dbReference>
<feature type="domain" description="Mur ligase C-terminal" evidence="11">
    <location>
        <begin position="345"/>
        <end position="471"/>
    </location>
</feature>
<dbReference type="GO" id="GO:0008360">
    <property type="term" value="P:regulation of cell shape"/>
    <property type="evidence" value="ECO:0007669"/>
    <property type="project" value="UniProtKB-KW"/>
</dbReference>
<dbReference type="SUPFAM" id="SSF51984">
    <property type="entry name" value="MurCD N-terminal domain"/>
    <property type="match status" value="1"/>
</dbReference>
<evidence type="ECO:0000256" key="8">
    <source>
        <dbReference type="ARBA" id="ARBA00023306"/>
    </source>
</evidence>
<dbReference type="RefSeq" id="WP_136561262.1">
    <property type="nucleotide sequence ID" value="NZ_BAABLS010000002.1"/>
</dbReference>
<feature type="binding site" evidence="9">
    <location>
        <begin position="130"/>
        <end position="136"/>
    </location>
    <ligand>
        <name>ATP</name>
        <dbReference type="ChEBI" id="CHEBI:30616"/>
    </ligand>
</feature>
<dbReference type="InterPro" id="IPR005762">
    <property type="entry name" value="MurD"/>
</dbReference>
<sequence length="499" mass="52620">MADPTTLGRHDSWEGVRAVVAGFGASGAAAVDNLLFLGADVRALAESARPDLLERAELLETLGARIDLHEGATATLPDEADVLVVSPGFRPDAPIIVAARERGIPVWGEVELAWRLRDPEHRAPWLCVTGTNGKTTTVQMLESILRAAGLRCVAAGNVGLPLTEAVMDPDPYDVIAVELSSFQLHYVDTMAAESAAVLNLAEDHLDWYDLPDEVGGAGSVMDRYARDKGRIYHGVERACVYNAADPATEDLVREAEVVEGARAIGFTLGVPGVGMVGVVDDILVDRAFIEQRDSSAAELCTFDDLATTAPHFVANALAAAALARAHGVSQAAVRDGLRAFRPDGHRIAVVAEHDGITWVDDSKATNPHAAGSSLKAFESVVWVAGGLAKGARFDELVQSSRDRLRAVVLLGRDRHVIAEALSRHAPDVPVIDVDSPETGPVVGDAGARMRRVVAAAAGVAREGDTVLLAPGCASMDQFADYAARGDAFAAAVQEFTGTQ</sequence>
<comment type="similarity">
    <text evidence="9">Belongs to the MurCDEF family.</text>
</comment>
<keyword evidence="9 10" id="KW-0133">Cell shape</keyword>
<proteinExistence type="inferred from homology"/>
<dbReference type="InterPro" id="IPR004101">
    <property type="entry name" value="Mur_ligase_C"/>
</dbReference>
<dbReference type="HAMAP" id="MF_00639">
    <property type="entry name" value="MurD"/>
    <property type="match status" value="1"/>
</dbReference>
<dbReference type="GO" id="GO:0051301">
    <property type="term" value="P:cell division"/>
    <property type="evidence" value="ECO:0007669"/>
    <property type="project" value="UniProtKB-KW"/>
</dbReference>
<dbReference type="EMBL" id="STGW01000001">
    <property type="protein sequence ID" value="THV18548.1"/>
    <property type="molecule type" value="Genomic_DNA"/>
</dbReference>
<evidence type="ECO:0000256" key="5">
    <source>
        <dbReference type="ARBA" id="ARBA00022618"/>
    </source>
</evidence>
<dbReference type="InterPro" id="IPR036615">
    <property type="entry name" value="Mur_ligase_C_dom_sf"/>
</dbReference>
<keyword evidence="7 9" id="KW-0067">ATP-binding</keyword>
<dbReference type="GO" id="GO:0009252">
    <property type="term" value="P:peptidoglycan biosynthetic process"/>
    <property type="evidence" value="ECO:0007669"/>
    <property type="project" value="UniProtKB-UniRule"/>
</dbReference>
<comment type="pathway">
    <text evidence="2 9 10">Cell wall biogenesis; peptidoglycan biosynthesis.</text>
</comment>
<evidence type="ECO:0000256" key="7">
    <source>
        <dbReference type="ARBA" id="ARBA00022840"/>
    </source>
</evidence>
<dbReference type="Gene3D" id="3.40.1190.10">
    <property type="entry name" value="Mur-like, catalytic domain"/>
    <property type="match status" value="1"/>
</dbReference>